<evidence type="ECO:0000256" key="4">
    <source>
        <dbReference type="ARBA" id="ARBA00023139"/>
    </source>
</evidence>
<comment type="similarity">
    <text evidence="6">Belongs to the nlpA lipoprotein family.</text>
</comment>
<feature type="transmembrane region" description="Helical" evidence="7">
    <location>
        <begin position="7"/>
        <end position="25"/>
    </location>
</feature>
<name>A0A0R2CDK7_9LACO</name>
<evidence type="ECO:0000256" key="7">
    <source>
        <dbReference type="SAM" id="Phobius"/>
    </source>
</evidence>
<reference evidence="8 9" key="1">
    <citation type="journal article" date="2015" name="Genome Announc.">
        <title>Expanding the biotechnology potential of lactobacilli through comparative genomics of 213 strains and associated genera.</title>
        <authorList>
            <person name="Sun Z."/>
            <person name="Harris H.M."/>
            <person name="McCann A."/>
            <person name="Guo C."/>
            <person name="Argimon S."/>
            <person name="Zhang W."/>
            <person name="Yang X."/>
            <person name="Jeffery I.B."/>
            <person name="Cooney J.C."/>
            <person name="Kagawa T.F."/>
            <person name="Liu W."/>
            <person name="Song Y."/>
            <person name="Salvetti E."/>
            <person name="Wrobel A."/>
            <person name="Rasinkangas P."/>
            <person name="Parkhill J."/>
            <person name="Rea M.C."/>
            <person name="O'Sullivan O."/>
            <person name="Ritari J."/>
            <person name="Douillard F.P."/>
            <person name="Paul Ross R."/>
            <person name="Yang R."/>
            <person name="Briner A.E."/>
            <person name="Felis G.E."/>
            <person name="de Vos W.M."/>
            <person name="Barrangou R."/>
            <person name="Klaenhammer T.R."/>
            <person name="Caufield P.W."/>
            <person name="Cui Y."/>
            <person name="Zhang H."/>
            <person name="O'Toole P.W."/>
        </authorList>
    </citation>
    <scope>NUCLEOTIDE SEQUENCE [LARGE SCALE GENOMIC DNA]</scope>
    <source>
        <strain evidence="8 9">DSM 22689</strain>
    </source>
</reference>
<dbReference type="SUPFAM" id="SSF53850">
    <property type="entry name" value="Periplasmic binding protein-like II"/>
    <property type="match status" value="1"/>
</dbReference>
<accession>A0A0R2CDK7</accession>
<dbReference type="PIRSF" id="PIRSF002854">
    <property type="entry name" value="MetQ"/>
    <property type="match status" value="1"/>
</dbReference>
<evidence type="ECO:0000313" key="9">
    <source>
        <dbReference type="Proteomes" id="UP000051586"/>
    </source>
</evidence>
<evidence type="ECO:0000256" key="2">
    <source>
        <dbReference type="ARBA" id="ARBA00022729"/>
    </source>
</evidence>
<dbReference type="PANTHER" id="PTHR30429">
    <property type="entry name" value="D-METHIONINE-BINDING LIPOPROTEIN METQ"/>
    <property type="match status" value="1"/>
</dbReference>
<evidence type="ECO:0000256" key="6">
    <source>
        <dbReference type="PIRNR" id="PIRNR002854"/>
    </source>
</evidence>
<dbReference type="STRING" id="1423745.GCA_001311215_01546"/>
<keyword evidence="7" id="KW-1133">Transmembrane helix</keyword>
<proteinExistence type="inferred from homology"/>
<dbReference type="PATRIC" id="fig|1423745.4.peg.374"/>
<evidence type="ECO:0000256" key="3">
    <source>
        <dbReference type="ARBA" id="ARBA00023136"/>
    </source>
</evidence>
<keyword evidence="2" id="KW-0732">Signal</keyword>
<dbReference type="Proteomes" id="UP000051586">
    <property type="component" value="Unassembled WGS sequence"/>
</dbReference>
<evidence type="ECO:0000256" key="5">
    <source>
        <dbReference type="ARBA" id="ARBA00023288"/>
    </source>
</evidence>
<dbReference type="PANTHER" id="PTHR30429:SF0">
    <property type="entry name" value="METHIONINE-BINDING LIPOPROTEIN METQ"/>
    <property type="match status" value="1"/>
</dbReference>
<gene>
    <name evidence="8" type="ORF">FC87_GL000350</name>
</gene>
<evidence type="ECO:0000256" key="1">
    <source>
        <dbReference type="ARBA" id="ARBA00004635"/>
    </source>
</evidence>
<dbReference type="Gene3D" id="3.40.190.10">
    <property type="entry name" value="Periplasmic binding protein-like II"/>
    <property type="match status" value="2"/>
</dbReference>
<keyword evidence="5 6" id="KW-0449">Lipoprotein</keyword>
<dbReference type="Pfam" id="PF03180">
    <property type="entry name" value="Lipoprotein_9"/>
    <property type="match status" value="1"/>
</dbReference>
<organism evidence="8 9">
    <name type="scientific">Fructilactobacillus florum DSM 22689 = JCM 16035</name>
    <dbReference type="NCBI Taxonomy" id="1423745"/>
    <lineage>
        <taxon>Bacteria</taxon>
        <taxon>Bacillati</taxon>
        <taxon>Bacillota</taxon>
        <taxon>Bacilli</taxon>
        <taxon>Lactobacillales</taxon>
        <taxon>Lactobacillaceae</taxon>
        <taxon>Fructilactobacillus</taxon>
    </lineage>
</organism>
<dbReference type="InterPro" id="IPR004872">
    <property type="entry name" value="Lipoprotein_NlpA"/>
</dbReference>
<evidence type="ECO:0000313" key="8">
    <source>
        <dbReference type="EMBL" id="KRM89623.1"/>
    </source>
</evidence>
<dbReference type="GO" id="GO:0016020">
    <property type="term" value="C:membrane"/>
    <property type="evidence" value="ECO:0007669"/>
    <property type="project" value="UniProtKB-SubCell"/>
</dbReference>
<keyword evidence="7" id="KW-0812">Transmembrane</keyword>
<dbReference type="EMBL" id="AYZI01000016">
    <property type="protein sequence ID" value="KRM89623.1"/>
    <property type="molecule type" value="Genomic_DNA"/>
</dbReference>
<protein>
    <recommendedName>
        <fullName evidence="6">Lipoprotein</fullName>
    </recommendedName>
</protein>
<sequence length="282" mass="31623">MNRLKKLTIVIIGLLVIGGIGWLSFGPKSGNQSEKVVKVGLMTGSKADDEIWQSVAKTAHEKYHIKLQFVHFTDYTQPNTALAQHSIDINSFQHYAFLKDWNDKHKTDITSIGDTVITPIRLYSNKYRDVKEIPDGSQITIPNDATNESRALIVLKDAGLIKLDAGSKGLLTVKDITANRKNLDIKEVDASQTARSLNDVAAAIVNTNYAQTANLDIKKSIFVEPANKESRPWVNLIAANKADKNKKELKQVVKAFQNRKTERLINQHYGKLELSAWNRKFN</sequence>
<dbReference type="RefSeq" id="WP_056961967.1">
    <property type="nucleotide sequence ID" value="NZ_AYZI01000016.1"/>
</dbReference>
<comment type="subcellular location">
    <subcellularLocation>
        <location evidence="1">Membrane</location>
        <topology evidence="1">Lipid-anchor</topology>
    </subcellularLocation>
</comment>
<dbReference type="AlphaFoldDB" id="A0A0R2CDK7"/>
<keyword evidence="3 7" id="KW-0472">Membrane</keyword>
<comment type="caution">
    <text evidence="8">The sequence shown here is derived from an EMBL/GenBank/DDBJ whole genome shotgun (WGS) entry which is preliminary data.</text>
</comment>
<keyword evidence="4" id="KW-0564">Palmitate</keyword>